<dbReference type="PANTHER" id="PTHR10030">
    <property type="entry name" value="ALPHA-L-FUCOSIDASE"/>
    <property type="match status" value="1"/>
</dbReference>
<keyword evidence="6" id="KW-0326">Glycosidase</keyword>
<evidence type="ECO:0000256" key="5">
    <source>
        <dbReference type="ARBA" id="ARBA00022801"/>
    </source>
</evidence>
<dbReference type="AlphaFoldDB" id="A0A094PMU7"/>
<proteinExistence type="inferred from homology"/>
<evidence type="ECO:0000256" key="4">
    <source>
        <dbReference type="ARBA" id="ARBA00022729"/>
    </source>
</evidence>
<sequence length="446" mass="49350">MTKYEPTFASLSQHEVPEWFQDAKFGIFSHWTVGSVPAFAPLGKDPFTLAREEGEEMAFSHTPYAEWYQNSINIPGSPAALYHEKVWGNCDYSTFVNIFLEAAKGWDSKRWEQLLAASGAKYCVMVTKHHDGVLMWPSETPNPTHGEKWSSQRDLVQECADAARNAGLRFGVYYSGGIDWTFQGLGIKSWATLYGAIPQDDTYHAYAEAHWHELIRKYNPDVLWNDIGYPRFGEGAAQLMADFYNGNPEGVVNDRFDFIGVMQGTSHADFGTPEYTTEAAGPKKMYEVTRGIGTSFGYTQDEDDSTYLSIPALITMFVNIVADGGNLLLNYGAMPGGEIPWAQQLRLLAMGQWLSVNGDAIYGSRPHEVSTLSTDEGLVVRLTKGADGATYAMVIGRPSSAKITIDGLPKGDVKLLGHNAPLKREGNSVTLPNRPDDTPVYTLRIQ</sequence>
<evidence type="ECO:0000313" key="8">
    <source>
        <dbReference type="EMBL" id="KGA13035.1"/>
    </source>
</evidence>
<evidence type="ECO:0000256" key="6">
    <source>
        <dbReference type="ARBA" id="ARBA00023295"/>
    </source>
</evidence>
<dbReference type="InterPro" id="IPR057739">
    <property type="entry name" value="Glyco_hydro_29_N"/>
</dbReference>
<dbReference type="GO" id="GO:0006004">
    <property type="term" value="P:fucose metabolic process"/>
    <property type="evidence" value="ECO:0007669"/>
    <property type="project" value="InterPro"/>
</dbReference>
<dbReference type="Gene3D" id="3.20.20.80">
    <property type="entry name" value="Glycosidases"/>
    <property type="match status" value="1"/>
</dbReference>
<dbReference type="InterPro" id="IPR017853">
    <property type="entry name" value="GH"/>
</dbReference>
<dbReference type="GO" id="GO:0004560">
    <property type="term" value="F:alpha-L-fucosidase activity"/>
    <property type="evidence" value="ECO:0007669"/>
    <property type="project" value="InterPro"/>
</dbReference>
<dbReference type="GO" id="GO:0005764">
    <property type="term" value="C:lysosome"/>
    <property type="evidence" value="ECO:0007669"/>
    <property type="project" value="TreeGrafter"/>
</dbReference>
<dbReference type="Pfam" id="PF01120">
    <property type="entry name" value="Alpha_L_fucos"/>
    <property type="match status" value="1"/>
</dbReference>
<dbReference type="PANTHER" id="PTHR10030:SF37">
    <property type="entry name" value="ALPHA-L-FUCOSIDASE-RELATED"/>
    <property type="match status" value="1"/>
</dbReference>
<comment type="caution">
    <text evidence="8">The sequence shown here is derived from an EMBL/GenBank/DDBJ whole genome shotgun (WGS) entry which is preliminary data.</text>
</comment>
<reference evidence="8" key="1">
    <citation type="submission" date="2014-06" db="EMBL/GenBank/DDBJ databases">
        <title>Key roles for freshwater Actinobacteria revealed by deep metagenomic sequencing.</title>
        <authorList>
            <person name="Ghai R."/>
            <person name="Mizuno C.M."/>
            <person name="Picazo A."/>
            <person name="Camacho A."/>
            <person name="Rodriguez-Valera F."/>
        </authorList>
    </citation>
    <scope>NUCLEOTIDE SEQUENCE</scope>
</reference>
<gene>
    <name evidence="8" type="ORF">GM51_20810</name>
</gene>
<keyword evidence="5" id="KW-0378">Hydrolase</keyword>
<evidence type="ECO:0000256" key="3">
    <source>
        <dbReference type="ARBA" id="ARBA00012662"/>
    </source>
</evidence>
<comment type="similarity">
    <text evidence="2">Belongs to the glycosyl hydrolase 29 family.</text>
</comment>
<dbReference type="PRINTS" id="PR00741">
    <property type="entry name" value="GLHYDRLASE29"/>
</dbReference>
<accession>A0A094PMU7</accession>
<dbReference type="SUPFAM" id="SSF51445">
    <property type="entry name" value="(Trans)glycosidases"/>
    <property type="match status" value="1"/>
</dbReference>
<dbReference type="GO" id="GO:0016139">
    <property type="term" value="P:glycoside catabolic process"/>
    <property type="evidence" value="ECO:0007669"/>
    <property type="project" value="TreeGrafter"/>
</dbReference>
<dbReference type="Gene3D" id="2.60.40.1180">
    <property type="entry name" value="Golgi alpha-mannosidase II"/>
    <property type="match status" value="1"/>
</dbReference>
<dbReference type="PIRSF" id="PIRSF001092">
    <property type="entry name" value="Alpha-L-fucosidase"/>
    <property type="match status" value="1"/>
</dbReference>
<protein>
    <recommendedName>
        <fullName evidence="3">alpha-L-fucosidase</fullName>
        <ecNumber evidence="3">3.2.1.51</ecNumber>
    </recommendedName>
</protein>
<organism evidence="8">
    <name type="scientific">freshwater metagenome</name>
    <dbReference type="NCBI Taxonomy" id="449393"/>
    <lineage>
        <taxon>unclassified sequences</taxon>
        <taxon>metagenomes</taxon>
        <taxon>ecological metagenomes</taxon>
    </lineage>
</organism>
<dbReference type="EC" id="3.2.1.51" evidence="3"/>
<evidence type="ECO:0000256" key="2">
    <source>
        <dbReference type="ARBA" id="ARBA00007951"/>
    </source>
</evidence>
<evidence type="ECO:0000256" key="1">
    <source>
        <dbReference type="ARBA" id="ARBA00004071"/>
    </source>
</evidence>
<dbReference type="InterPro" id="IPR013780">
    <property type="entry name" value="Glyco_hydro_b"/>
</dbReference>
<feature type="domain" description="Glycoside hydrolase family 29 N-terminal" evidence="7">
    <location>
        <begin position="2"/>
        <end position="359"/>
    </location>
</feature>
<name>A0A094PMU7_9ZZZZ</name>
<evidence type="ECO:0000259" key="7">
    <source>
        <dbReference type="Pfam" id="PF01120"/>
    </source>
</evidence>
<dbReference type="SMART" id="SM00812">
    <property type="entry name" value="Alpha_L_fucos"/>
    <property type="match status" value="1"/>
</dbReference>
<keyword evidence="4" id="KW-0732">Signal</keyword>
<comment type="function">
    <text evidence="1">Alpha-L-fucosidase is responsible for hydrolyzing the alpha-1,6-linked fucose joined to the reducing-end N-acetylglucosamine of the carbohydrate moieties of glycoproteins.</text>
</comment>
<dbReference type="InterPro" id="IPR016286">
    <property type="entry name" value="FUC_metazoa-typ"/>
</dbReference>
<dbReference type="InterPro" id="IPR000933">
    <property type="entry name" value="Glyco_hydro_29"/>
</dbReference>
<dbReference type="EMBL" id="JNSL01000203">
    <property type="protein sequence ID" value="KGA13035.1"/>
    <property type="molecule type" value="Genomic_DNA"/>
</dbReference>